<keyword evidence="3" id="KW-1185">Reference proteome</keyword>
<accession>A0A3S2W6I6</accession>
<dbReference type="AlphaFoldDB" id="A0A3S2W6I6"/>
<feature type="transmembrane region" description="Helical" evidence="1">
    <location>
        <begin position="182"/>
        <end position="202"/>
    </location>
</feature>
<feature type="transmembrane region" description="Helical" evidence="1">
    <location>
        <begin position="74"/>
        <end position="94"/>
    </location>
</feature>
<sequence>MFSTAKTGIAAFLTTALVLFLIVGSLLSAFPAGQPVTDEQFAEPGFVVEGKTLYLGASQRGSDVLSDLVSATWFNIWTCAAATVVSLLMSIPVWHLVKSKASFARLAGLLAVRISCAFFIFPVLMLLWSTELYFQAEQPMLVVMLAFFAFPFAIQLHATLAPKDDNAKTNRRAVFAFAIRRWAALHMLVAAIGFLFWLRGSWPGDLVGIFKANAVLITFGDWMAFLPVVLYVAIALCLRVWASILEDRWSITPISVADSWIFLPTMLEDQIMAAKTPGQTG</sequence>
<keyword evidence="1" id="KW-0812">Transmembrane</keyword>
<feature type="transmembrane region" description="Helical" evidence="1">
    <location>
        <begin position="106"/>
        <end position="128"/>
    </location>
</feature>
<evidence type="ECO:0000313" key="3">
    <source>
        <dbReference type="Proteomes" id="UP000287447"/>
    </source>
</evidence>
<dbReference type="EMBL" id="SADE01000004">
    <property type="protein sequence ID" value="RVU33696.1"/>
    <property type="molecule type" value="Genomic_DNA"/>
</dbReference>
<dbReference type="RefSeq" id="WP_127767726.1">
    <property type="nucleotide sequence ID" value="NZ_SADE01000004.1"/>
</dbReference>
<comment type="caution">
    <text evidence="2">The sequence shown here is derived from an EMBL/GenBank/DDBJ whole genome shotgun (WGS) entry which is preliminary data.</text>
</comment>
<proteinExistence type="predicted"/>
<evidence type="ECO:0000313" key="2">
    <source>
        <dbReference type="EMBL" id="RVU33696.1"/>
    </source>
</evidence>
<organism evidence="2 3">
    <name type="scientific">Hwanghaeella grinnelliae</name>
    <dbReference type="NCBI Taxonomy" id="2500179"/>
    <lineage>
        <taxon>Bacteria</taxon>
        <taxon>Pseudomonadati</taxon>
        <taxon>Pseudomonadota</taxon>
        <taxon>Alphaproteobacteria</taxon>
        <taxon>Rhodospirillales</taxon>
        <taxon>Rhodospirillaceae</taxon>
        <taxon>Hwanghaeella</taxon>
    </lineage>
</organism>
<protein>
    <submittedName>
        <fullName evidence="2">Uncharacterized protein</fullName>
    </submittedName>
</protein>
<dbReference type="Proteomes" id="UP000287447">
    <property type="component" value="Unassembled WGS sequence"/>
</dbReference>
<keyword evidence="1" id="KW-0472">Membrane</keyword>
<name>A0A3S2W6I6_9PROT</name>
<feature type="transmembrane region" description="Helical" evidence="1">
    <location>
        <begin position="140"/>
        <end position="161"/>
    </location>
</feature>
<feature type="transmembrane region" description="Helical" evidence="1">
    <location>
        <begin position="222"/>
        <end position="242"/>
    </location>
</feature>
<reference evidence="3" key="1">
    <citation type="submission" date="2019-01" db="EMBL/GenBank/DDBJ databases">
        <title>Gri0909 isolated from a small marine red alga.</title>
        <authorList>
            <person name="Kim J."/>
            <person name="Jeong S.E."/>
            <person name="Jeon C.O."/>
        </authorList>
    </citation>
    <scope>NUCLEOTIDE SEQUENCE [LARGE SCALE GENOMIC DNA]</scope>
    <source>
        <strain evidence="3">Gri0909</strain>
    </source>
</reference>
<gene>
    <name evidence="2" type="ORF">EOI86_21330</name>
</gene>
<evidence type="ECO:0000256" key="1">
    <source>
        <dbReference type="SAM" id="Phobius"/>
    </source>
</evidence>
<keyword evidence="1" id="KW-1133">Transmembrane helix</keyword>